<dbReference type="PROSITE" id="PS50109">
    <property type="entry name" value="HIS_KIN"/>
    <property type="match status" value="1"/>
</dbReference>
<name>A0A371RGC4_9PROT</name>
<keyword evidence="10" id="KW-0418">Kinase</keyword>
<evidence type="ECO:0000256" key="5">
    <source>
        <dbReference type="ARBA" id="ARBA00022519"/>
    </source>
</evidence>
<feature type="transmembrane region" description="Helical" evidence="15">
    <location>
        <begin position="159"/>
        <end position="178"/>
    </location>
</feature>
<evidence type="ECO:0000256" key="8">
    <source>
        <dbReference type="ARBA" id="ARBA00022692"/>
    </source>
</evidence>
<evidence type="ECO:0000256" key="4">
    <source>
        <dbReference type="ARBA" id="ARBA00022475"/>
    </source>
</evidence>
<keyword evidence="4" id="KW-1003">Cell membrane</keyword>
<keyword evidence="11" id="KW-0067">ATP-binding</keyword>
<dbReference type="EC" id="2.7.13.3" evidence="3"/>
<protein>
    <recommendedName>
        <fullName evidence="3">histidine kinase</fullName>
        <ecNumber evidence="3">2.7.13.3</ecNumber>
    </recommendedName>
</protein>
<evidence type="ECO:0000313" key="18">
    <source>
        <dbReference type="EMBL" id="RFB04514.1"/>
    </source>
</evidence>
<dbReference type="GO" id="GO:0005524">
    <property type="term" value="F:ATP binding"/>
    <property type="evidence" value="ECO:0007669"/>
    <property type="project" value="UniProtKB-KW"/>
</dbReference>
<dbReference type="Gene3D" id="1.10.287.130">
    <property type="match status" value="1"/>
</dbReference>
<comment type="caution">
    <text evidence="18">The sequence shown here is derived from an EMBL/GenBank/DDBJ whole genome shotgun (WGS) entry which is preliminary data.</text>
</comment>
<proteinExistence type="predicted"/>
<dbReference type="SUPFAM" id="SSF55874">
    <property type="entry name" value="ATPase domain of HSP90 chaperone/DNA topoisomerase II/histidine kinase"/>
    <property type="match status" value="1"/>
</dbReference>
<evidence type="ECO:0000256" key="11">
    <source>
        <dbReference type="ARBA" id="ARBA00022840"/>
    </source>
</evidence>
<dbReference type="FunCoup" id="A0A371RGC4">
    <property type="interactions" value="93"/>
</dbReference>
<dbReference type="EMBL" id="QUQO01000001">
    <property type="protein sequence ID" value="RFB04514.1"/>
    <property type="molecule type" value="Genomic_DNA"/>
</dbReference>
<feature type="transmembrane region" description="Helical" evidence="15">
    <location>
        <begin position="12"/>
        <end position="34"/>
    </location>
</feature>
<evidence type="ECO:0000256" key="12">
    <source>
        <dbReference type="ARBA" id="ARBA00022989"/>
    </source>
</evidence>
<dbReference type="InterPro" id="IPR050980">
    <property type="entry name" value="2C_sensor_his_kinase"/>
</dbReference>
<keyword evidence="5" id="KW-0997">Cell inner membrane</keyword>
<keyword evidence="12 15" id="KW-1133">Transmembrane helix</keyword>
<evidence type="ECO:0000256" key="13">
    <source>
        <dbReference type="ARBA" id="ARBA00023012"/>
    </source>
</evidence>
<evidence type="ECO:0000256" key="14">
    <source>
        <dbReference type="ARBA" id="ARBA00023136"/>
    </source>
</evidence>
<keyword evidence="19" id="KW-1185">Reference proteome</keyword>
<dbReference type="InterPro" id="IPR003661">
    <property type="entry name" value="HisK_dim/P_dom"/>
</dbReference>
<dbReference type="RefSeq" id="WP_116391146.1">
    <property type="nucleotide sequence ID" value="NZ_QUQO01000001.1"/>
</dbReference>
<dbReference type="Pfam" id="PF02518">
    <property type="entry name" value="HATPase_c"/>
    <property type="match status" value="1"/>
</dbReference>
<dbReference type="SMART" id="SM00388">
    <property type="entry name" value="HisKA"/>
    <property type="match status" value="1"/>
</dbReference>
<dbReference type="GO" id="GO:0005886">
    <property type="term" value="C:plasma membrane"/>
    <property type="evidence" value="ECO:0007669"/>
    <property type="project" value="UniProtKB-SubCell"/>
</dbReference>
<evidence type="ECO:0000256" key="15">
    <source>
        <dbReference type="SAM" id="Phobius"/>
    </source>
</evidence>
<evidence type="ECO:0000259" key="17">
    <source>
        <dbReference type="PROSITE" id="PS50885"/>
    </source>
</evidence>
<keyword evidence="13" id="KW-0902">Two-component regulatory system</keyword>
<dbReference type="AlphaFoldDB" id="A0A371RGC4"/>
<dbReference type="GO" id="GO:0000155">
    <property type="term" value="F:phosphorelay sensor kinase activity"/>
    <property type="evidence" value="ECO:0007669"/>
    <property type="project" value="InterPro"/>
</dbReference>
<dbReference type="CDD" id="cd00082">
    <property type="entry name" value="HisKA"/>
    <property type="match status" value="1"/>
</dbReference>
<evidence type="ECO:0000256" key="10">
    <source>
        <dbReference type="ARBA" id="ARBA00022777"/>
    </source>
</evidence>
<evidence type="ECO:0000256" key="6">
    <source>
        <dbReference type="ARBA" id="ARBA00022553"/>
    </source>
</evidence>
<evidence type="ECO:0000256" key="9">
    <source>
        <dbReference type="ARBA" id="ARBA00022741"/>
    </source>
</evidence>
<dbReference type="Gene3D" id="3.30.565.10">
    <property type="entry name" value="Histidine kinase-like ATPase, C-terminal domain"/>
    <property type="match status" value="1"/>
</dbReference>
<comment type="catalytic activity">
    <reaction evidence="1">
        <text>ATP + protein L-histidine = ADP + protein N-phospho-L-histidine.</text>
        <dbReference type="EC" id="2.7.13.3"/>
    </reaction>
</comment>
<evidence type="ECO:0000256" key="7">
    <source>
        <dbReference type="ARBA" id="ARBA00022679"/>
    </source>
</evidence>
<dbReference type="InterPro" id="IPR036097">
    <property type="entry name" value="HisK_dim/P_sf"/>
</dbReference>
<evidence type="ECO:0000313" key="19">
    <source>
        <dbReference type="Proteomes" id="UP000264589"/>
    </source>
</evidence>
<dbReference type="Pfam" id="PF00512">
    <property type="entry name" value="HisKA"/>
    <property type="match status" value="1"/>
</dbReference>
<gene>
    <name evidence="18" type="ORF">DX908_03985</name>
</gene>
<reference evidence="18 19" key="1">
    <citation type="submission" date="2018-08" db="EMBL/GenBank/DDBJ databases">
        <title>Parvularcula sp. SM1705, isolated from surface water of the South Sea China.</title>
        <authorList>
            <person name="Sun L."/>
        </authorList>
    </citation>
    <scope>NUCLEOTIDE SEQUENCE [LARGE SCALE GENOMIC DNA]</scope>
    <source>
        <strain evidence="18 19">SM1705</strain>
    </source>
</reference>
<dbReference type="SMART" id="SM00387">
    <property type="entry name" value="HATPase_c"/>
    <property type="match status" value="1"/>
</dbReference>
<evidence type="ECO:0000259" key="16">
    <source>
        <dbReference type="PROSITE" id="PS50109"/>
    </source>
</evidence>
<dbReference type="SUPFAM" id="SSF47384">
    <property type="entry name" value="Homodimeric domain of signal transducing histidine kinase"/>
    <property type="match status" value="1"/>
</dbReference>
<dbReference type="PANTHER" id="PTHR44936">
    <property type="entry name" value="SENSOR PROTEIN CREC"/>
    <property type="match status" value="1"/>
</dbReference>
<evidence type="ECO:0000256" key="3">
    <source>
        <dbReference type="ARBA" id="ARBA00012438"/>
    </source>
</evidence>
<dbReference type="Proteomes" id="UP000264589">
    <property type="component" value="Unassembled WGS sequence"/>
</dbReference>
<accession>A0A371RGC4</accession>
<evidence type="ECO:0000256" key="1">
    <source>
        <dbReference type="ARBA" id="ARBA00000085"/>
    </source>
</evidence>
<dbReference type="InParanoid" id="A0A371RGC4"/>
<keyword evidence="14 15" id="KW-0472">Membrane</keyword>
<dbReference type="InterPro" id="IPR003594">
    <property type="entry name" value="HATPase_dom"/>
</dbReference>
<dbReference type="SMART" id="SM00304">
    <property type="entry name" value="HAMP"/>
    <property type="match status" value="1"/>
</dbReference>
<dbReference type="PRINTS" id="PR00344">
    <property type="entry name" value="BCTRLSENSOR"/>
</dbReference>
<feature type="domain" description="HAMP" evidence="17">
    <location>
        <begin position="179"/>
        <end position="231"/>
    </location>
</feature>
<dbReference type="InterPro" id="IPR036890">
    <property type="entry name" value="HATPase_C_sf"/>
</dbReference>
<dbReference type="InterPro" id="IPR005467">
    <property type="entry name" value="His_kinase_dom"/>
</dbReference>
<evidence type="ECO:0000256" key="2">
    <source>
        <dbReference type="ARBA" id="ARBA00004429"/>
    </source>
</evidence>
<dbReference type="InterPro" id="IPR003660">
    <property type="entry name" value="HAMP_dom"/>
</dbReference>
<keyword evidence="7" id="KW-0808">Transferase</keyword>
<keyword evidence="9" id="KW-0547">Nucleotide-binding</keyword>
<sequence>MLKRFAPKSLFGRTILIVVLPIFLMQSIVTWVFFNRHWEEVTATLAKSTASDVGFLTEQWLERDSQDEQVSLLTKAREDLEITMTYVPTASIPEEDQRSFFNALNRVLDRELDWSLDRPYWYNTTGFDNEVEIRVQLDDGYLRYRVDRSRVVARNGHFFVMWLIGATGLLGYIALIFLRNQVRSITRLAAAADAFGRGEDVSDFKPSGAREVRQAGHAFIAMRARIKRFLEQRTEMLAGVSHDLKTPLTRLKLHLALDPDMPGADKMKSDLGEMERLLEDYLTFARGEAEDLREKVDLEVLADELGQNAARLGRTLKADVEPGLSLIAQKSQLSRAISNLVTNGFKFADEVRFTAARKGETIEIAVDDDGPGIPEEEREAAVKAFSRLDIARNSNISGSGLGLAIVRDIARAHGGALRLESSDLGGLRAVIALPAPTKS</sequence>
<feature type="domain" description="Histidine kinase" evidence="16">
    <location>
        <begin position="239"/>
        <end position="437"/>
    </location>
</feature>
<organism evidence="18 19">
    <name type="scientific">Parvularcula marina</name>
    <dbReference type="NCBI Taxonomy" id="2292771"/>
    <lineage>
        <taxon>Bacteria</taxon>
        <taxon>Pseudomonadati</taxon>
        <taxon>Pseudomonadota</taxon>
        <taxon>Alphaproteobacteria</taxon>
        <taxon>Parvularculales</taxon>
        <taxon>Parvularculaceae</taxon>
        <taxon>Parvularcula</taxon>
    </lineage>
</organism>
<comment type="subcellular location">
    <subcellularLocation>
        <location evidence="2">Cell inner membrane</location>
        <topology evidence="2">Multi-pass membrane protein</topology>
    </subcellularLocation>
</comment>
<dbReference type="InterPro" id="IPR004358">
    <property type="entry name" value="Sig_transdc_His_kin-like_C"/>
</dbReference>
<dbReference type="PANTHER" id="PTHR44936:SF5">
    <property type="entry name" value="SENSOR HISTIDINE KINASE ENVZ"/>
    <property type="match status" value="1"/>
</dbReference>
<dbReference type="OrthoDB" id="9804645at2"/>
<dbReference type="Pfam" id="PF00672">
    <property type="entry name" value="HAMP"/>
    <property type="match status" value="1"/>
</dbReference>
<dbReference type="PROSITE" id="PS50885">
    <property type="entry name" value="HAMP"/>
    <property type="match status" value="1"/>
</dbReference>
<keyword evidence="8 15" id="KW-0812">Transmembrane</keyword>
<keyword evidence="6" id="KW-0597">Phosphoprotein</keyword>